<dbReference type="PANTHER" id="PTHR47216:SF4">
    <property type="entry name" value="OS01G0859400 PROTEIN"/>
    <property type="match status" value="1"/>
</dbReference>
<dbReference type="InterPro" id="IPR016130">
    <property type="entry name" value="Tyr_Pase_AS"/>
</dbReference>
<keyword evidence="1" id="KW-0378">Hydrolase</keyword>
<sequence>MTNYHELIKGKVYIGGVDAIQEAVKKHGITEVFDLRAGGEEPEGFPAGTKRHAYPIVEGVEGQDESVRNAIAAVKEAVEQDKKVFFHCSGGRNRTGTVATGLLLELGHASNVEDAEEQAKMVRSIISIKPELKQVLHNLYQNKEVK</sequence>
<dbReference type="Proteomes" id="UP000186535">
    <property type="component" value="Unassembled WGS sequence"/>
</dbReference>
<protein>
    <submittedName>
        <fullName evidence="2">Protein phosphatase</fullName>
    </submittedName>
</protein>
<dbReference type="RefSeq" id="WP_016117863.1">
    <property type="nucleotide sequence ID" value="NZ_CAKJVO010000002.1"/>
</dbReference>
<dbReference type="GO" id="GO:0016791">
    <property type="term" value="F:phosphatase activity"/>
    <property type="evidence" value="ECO:0007669"/>
    <property type="project" value="UniProtKB-ARBA"/>
</dbReference>
<proteinExistence type="predicted"/>
<dbReference type="InterPro" id="IPR029021">
    <property type="entry name" value="Prot-tyrosine_phosphatase-like"/>
</dbReference>
<organism evidence="2 3">
    <name type="scientific">Bacillus cereus</name>
    <dbReference type="NCBI Taxonomy" id="1396"/>
    <lineage>
        <taxon>Bacteria</taxon>
        <taxon>Bacillati</taxon>
        <taxon>Bacillota</taxon>
        <taxon>Bacilli</taxon>
        <taxon>Bacillales</taxon>
        <taxon>Bacillaceae</taxon>
        <taxon>Bacillus</taxon>
        <taxon>Bacillus cereus group</taxon>
    </lineage>
</organism>
<dbReference type="Gene3D" id="3.90.190.10">
    <property type="entry name" value="Protein tyrosine phosphatase superfamily"/>
    <property type="match status" value="1"/>
</dbReference>
<evidence type="ECO:0000313" key="3">
    <source>
        <dbReference type="Proteomes" id="UP000186535"/>
    </source>
</evidence>
<dbReference type="PROSITE" id="PS50056">
    <property type="entry name" value="TYR_PHOSPHATASE_2"/>
    <property type="match status" value="1"/>
</dbReference>
<dbReference type="PROSITE" id="PS00383">
    <property type="entry name" value="TYR_PHOSPHATASE_1"/>
    <property type="match status" value="1"/>
</dbReference>
<dbReference type="InterPro" id="IPR000387">
    <property type="entry name" value="Tyr_Pase_dom"/>
</dbReference>
<evidence type="ECO:0000256" key="1">
    <source>
        <dbReference type="ARBA" id="ARBA00022801"/>
    </source>
</evidence>
<evidence type="ECO:0000313" key="2">
    <source>
        <dbReference type="EMBL" id="OKA32228.1"/>
    </source>
</evidence>
<dbReference type="SUPFAM" id="SSF52799">
    <property type="entry name" value="(Phosphotyrosine protein) phosphatases II"/>
    <property type="match status" value="1"/>
</dbReference>
<dbReference type="EMBL" id="MPON01000023">
    <property type="protein sequence ID" value="OKA32228.1"/>
    <property type="molecule type" value="Genomic_DNA"/>
</dbReference>
<accession>A0A1C4DHG0</accession>
<gene>
    <name evidence="2" type="ORF">BJR07_28675</name>
</gene>
<reference evidence="2 3" key="1">
    <citation type="submission" date="2016-11" db="EMBL/GenBank/DDBJ databases">
        <title>Identification of Bacillus cereus isolated from egg-white.</title>
        <authorList>
            <person name="Soni A."/>
            <person name="Oey I."/>
            <person name="Silcock P."/>
            <person name="Bremer P."/>
        </authorList>
    </citation>
    <scope>NUCLEOTIDE SEQUENCE [LARGE SCALE GENOMIC DNA]</scope>
    <source>
        <strain evidence="2 3">NZAS03</strain>
    </source>
</reference>
<name>A0A1C4DHG0_BACCE</name>
<comment type="caution">
    <text evidence="2">The sequence shown here is derived from an EMBL/GenBank/DDBJ whole genome shotgun (WGS) entry which is preliminary data.</text>
</comment>
<dbReference type="PATRIC" id="fig|1396.533.peg.2966"/>
<dbReference type="InterPro" id="IPR057023">
    <property type="entry name" value="PTP-SAK"/>
</dbReference>
<dbReference type="AlphaFoldDB" id="A0A1C4DHG0"/>
<dbReference type="PANTHER" id="PTHR47216">
    <property type="match status" value="1"/>
</dbReference>
<dbReference type="Pfam" id="PF22784">
    <property type="entry name" value="PTP-SAK"/>
    <property type="match status" value="1"/>
</dbReference>